<evidence type="ECO:0000256" key="2">
    <source>
        <dbReference type="ARBA" id="ARBA00040149"/>
    </source>
</evidence>
<dbReference type="InterPro" id="IPR002928">
    <property type="entry name" value="Myosin_tail"/>
</dbReference>
<reference evidence="5" key="2">
    <citation type="submission" date="2025-09" db="UniProtKB">
        <authorList>
            <consortium name="Ensembl"/>
        </authorList>
    </citation>
    <scope>IDENTIFICATION</scope>
</reference>
<dbReference type="Ensembl" id="ENSCPBT00000048592.1">
    <property type="protein sequence ID" value="ENSCPBP00000041453.1"/>
    <property type="gene ID" value="ENSCPBG00000028422.1"/>
</dbReference>
<name>A0A8C3IZC1_CHRPI</name>
<sequence>MNLDSVHKLSDKTQIFKTQQRQSYELDEGSKATGNLCNSSLPSQRLHPYSSHHPCMHISNNNDWEISEELRLRELEEVKARAAQMEKTMRWWSDCTANWREKWSKVRIERNKAREEGRQLRIKLETTMKELSALKKLNQDLLIEKEEWETEVSWKKKLNFSDMPCMTEKEYQLVCLEQKPVKDVIKNKILVVQEMHKDVETTENTLRKNQGTRFNLRLTDSFAPGIGLEKPRQRLDNVVHPPENELIHVSALHLQLDESQKILQKEREMHFFLEKEVEKLDSDLSQWKWKYEEMRQSKLESLKQPNILPDLHQNEVERNFENIEDETCARTNMDRKMCELRAELERLQSENTSEWGKREILETEKQDLERENRRLKAQVKEIQELLDKRNKLPSTTLGSDFKTAQSELLEKNKELIELQHAHHKLNKQYHDKAAELMHTSKRVEQHEDEVKKLRSRVEDLKRGLSQAEDKLDDSLNQIRKLQRSLDEQTEANDNLQIQLNHLKSRVDPTSSPAWLLKHFYEINSKTLCLSYSHPDSKIEYFGGILCSASKTGITELSVQEKPGAIVALSHLHALPIFKFL</sequence>
<keyword evidence="1 3" id="KW-0175">Coiled coil</keyword>
<feature type="coiled-coil region" evidence="3">
    <location>
        <begin position="110"/>
        <end position="151"/>
    </location>
</feature>
<dbReference type="GO" id="GO:0016459">
    <property type="term" value="C:myosin complex"/>
    <property type="evidence" value="ECO:0007669"/>
    <property type="project" value="InterPro"/>
</dbReference>
<dbReference type="Pfam" id="PF01576">
    <property type="entry name" value="Myosin_tail_1"/>
    <property type="match status" value="1"/>
</dbReference>
<feature type="domain" description="Myosin tail" evidence="4">
    <location>
        <begin position="321"/>
        <end position="505"/>
    </location>
</feature>
<protein>
    <recommendedName>
        <fullName evidence="2">Coiled-coil domain-containing protein 102A</fullName>
    </recommendedName>
</protein>
<gene>
    <name evidence="5" type="primary">CCDC102B</name>
</gene>
<dbReference type="Gene3D" id="6.10.250.2420">
    <property type="match status" value="1"/>
</dbReference>
<proteinExistence type="predicted"/>
<dbReference type="PANTHER" id="PTHR46292:SF2">
    <property type="entry name" value="COILED-COIL DOMAIN-CONTAINING PROTEIN 102B"/>
    <property type="match status" value="1"/>
</dbReference>
<evidence type="ECO:0000259" key="4">
    <source>
        <dbReference type="Pfam" id="PF01576"/>
    </source>
</evidence>
<evidence type="ECO:0000313" key="5">
    <source>
        <dbReference type="Ensembl" id="ENSCPBP00000041453.1"/>
    </source>
</evidence>
<evidence type="ECO:0000256" key="1">
    <source>
        <dbReference type="ARBA" id="ARBA00023054"/>
    </source>
</evidence>
<keyword evidence="6" id="KW-1185">Reference proteome</keyword>
<evidence type="ECO:0000313" key="6">
    <source>
        <dbReference type="Proteomes" id="UP000694380"/>
    </source>
</evidence>
<feature type="coiled-coil region" evidence="3">
    <location>
        <begin position="358"/>
        <end position="505"/>
    </location>
</feature>
<evidence type="ECO:0000256" key="3">
    <source>
        <dbReference type="SAM" id="Coils"/>
    </source>
</evidence>
<dbReference type="AlphaFoldDB" id="A0A8C3IZC1"/>
<dbReference type="PANTHER" id="PTHR46292">
    <property type="entry name" value="COILED-COIL DOMAIN-CONTAINING PROTEIN 102A"/>
    <property type="match status" value="1"/>
</dbReference>
<dbReference type="GeneTree" id="ENSGT00730000110960"/>
<accession>A0A8C3IZC1</accession>
<organism evidence="5 6">
    <name type="scientific">Chrysemys picta bellii</name>
    <name type="common">Western painted turtle</name>
    <name type="synonym">Emys bellii</name>
    <dbReference type="NCBI Taxonomy" id="8478"/>
    <lineage>
        <taxon>Eukaryota</taxon>
        <taxon>Metazoa</taxon>
        <taxon>Chordata</taxon>
        <taxon>Craniata</taxon>
        <taxon>Vertebrata</taxon>
        <taxon>Euteleostomi</taxon>
        <taxon>Archelosauria</taxon>
        <taxon>Testudinata</taxon>
        <taxon>Testudines</taxon>
        <taxon>Cryptodira</taxon>
        <taxon>Durocryptodira</taxon>
        <taxon>Testudinoidea</taxon>
        <taxon>Emydidae</taxon>
        <taxon>Chrysemys</taxon>
    </lineage>
</organism>
<dbReference type="SUPFAM" id="SSF57997">
    <property type="entry name" value="Tropomyosin"/>
    <property type="match status" value="1"/>
</dbReference>
<dbReference type="Proteomes" id="UP000694380">
    <property type="component" value="Unplaced"/>
</dbReference>
<reference evidence="5" key="1">
    <citation type="submission" date="2025-08" db="UniProtKB">
        <authorList>
            <consortium name="Ensembl"/>
        </authorList>
    </citation>
    <scope>IDENTIFICATION</scope>
</reference>